<dbReference type="Proteomes" id="UP000245884">
    <property type="component" value="Unassembled WGS sequence"/>
</dbReference>
<evidence type="ECO:0000256" key="1">
    <source>
        <dbReference type="SAM" id="MobiDB-lite"/>
    </source>
</evidence>
<dbReference type="EMBL" id="KZ819668">
    <property type="protein sequence ID" value="PWN27402.1"/>
    <property type="molecule type" value="Genomic_DNA"/>
</dbReference>
<organism evidence="2 3">
    <name type="scientific">Jaminaea rosea</name>
    <dbReference type="NCBI Taxonomy" id="1569628"/>
    <lineage>
        <taxon>Eukaryota</taxon>
        <taxon>Fungi</taxon>
        <taxon>Dikarya</taxon>
        <taxon>Basidiomycota</taxon>
        <taxon>Ustilaginomycotina</taxon>
        <taxon>Exobasidiomycetes</taxon>
        <taxon>Microstromatales</taxon>
        <taxon>Microstromatales incertae sedis</taxon>
        <taxon>Jaminaea</taxon>
    </lineage>
</organism>
<protein>
    <submittedName>
        <fullName evidence="2">Uncharacterized protein</fullName>
    </submittedName>
</protein>
<reference evidence="2 3" key="1">
    <citation type="journal article" date="2018" name="Mol. Biol. Evol.">
        <title>Broad Genomic Sampling Reveals a Smut Pathogenic Ancestry of the Fungal Clade Ustilaginomycotina.</title>
        <authorList>
            <person name="Kijpornyongpan T."/>
            <person name="Mondo S.J."/>
            <person name="Barry K."/>
            <person name="Sandor L."/>
            <person name="Lee J."/>
            <person name="Lipzen A."/>
            <person name="Pangilinan J."/>
            <person name="LaButti K."/>
            <person name="Hainaut M."/>
            <person name="Henrissat B."/>
            <person name="Grigoriev I.V."/>
            <person name="Spatafora J.W."/>
            <person name="Aime M.C."/>
        </authorList>
    </citation>
    <scope>NUCLEOTIDE SEQUENCE [LARGE SCALE GENOMIC DNA]</scope>
    <source>
        <strain evidence="2 3">MCA 5214</strain>
    </source>
</reference>
<evidence type="ECO:0000313" key="2">
    <source>
        <dbReference type="EMBL" id="PWN27402.1"/>
    </source>
</evidence>
<dbReference type="GeneID" id="37025571"/>
<gene>
    <name evidence="2" type="ORF">BDZ90DRAFT_177403</name>
</gene>
<feature type="region of interest" description="Disordered" evidence="1">
    <location>
        <begin position="38"/>
        <end position="58"/>
    </location>
</feature>
<sequence length="171" mass="18668">MAPISSWCNRRDSCSCGGFADEGVWGRAKRAKLLVEETHHDSAKAETTVRRGGEDSPDEVDWRWVDGRMGASGRGRVGDEAFETKLYEAGPAWSANVICTSSAQRLELTVNEVHLKSKVVRSSCGTSTLRAPRPPLSKLCPSHRLLSNPVVFLSPAAPPMLVVSVDRCAYR</sequence>
<dbReference type="RefSeq" id="XP_025362014.1">
    <property type="nucleotide sequence ID" value="XM_025503748.1"/>
</dbReference>
<keyword evidence="3" id="KW-1185">Reference proteome</keyword>
<proteinExistence type="predicted"/>
<accession>A0A316UQ15</accession>
<evidence type="ECO:0000313" key="3">
    <source>
        <dbReference type="Proteomes" id="UP000245884"/>
    </source>
</evidence>
<name>A0A316UQ15_9BASI</name>
<dbReference type="AlphaFoldDB" id="A0A316UQ15"/>